<dbReference type="KEGG" id="uli:ETAA1_09610"/>
<dbReference type="EMBL" id="CP036273">
    <property type="protein sequence ID" value="QDU19058.1"/>
    <property type="molecule type" value="Genomic_DNA"/>
</dbReference>
<evidence type="ECO:0000256" key="4">
    <source>
        <dbReference type="ARBA" id="ARBA00022692"/>
    </source>
</evidence>
<keyword evidence="5 7" id="KW-1133">Transmembrane helix</keyword>
<evidence type="ECO:0000256" key="3">
    <source>
        <dbReference type="ARBA" id="ARBA00022679"/>
    </source>
</evidence>
<evidence type="ECO:0000256" key="5">
    <source>
        <dbReference type="ARBA" id="ARBA00022989"/>
    </source>
</evidence>
<evidence type="ECO:0000259" key="8">
    <source>
        <dbReference type="Pfam" id="PF00535"/>
    </source>
</evidence>
<feature type="domain" description="Glycosyltransferase 2-like" evidence="8">
    <location>
        <begin position="8"/>
        <end position="173"/>
    </location>
</feature>
<organism evidence="9 10">
    <name type="scientific">Urbifossiella limnaea</name>
    <dbReference type="NCBI Taxonomy" id="2528023"/>
    <lineage>
        <taxon>Bacteria</taxon>
        <taxon>Pseudomonadati</taxon>
        <taxon>Planctomycetota</taxon>
        <taxon>Planctomycetia</taxon>
        <taxon>Gemmatales</taxon>
        <taxon>Gemmataceae</taxon>
        <taxon>Urbifossiella</taxon>
    </lineage>
</organism>
<dbReference type="PANTHER" id="PTHR48090:SF1">
    <property type="entry name" value="PROPHAGE BACTOPRENOL GLUCOSYL TRANSFERASE HOMOLOG"/>
    <property type="match status" value="1"/>
</dbReference>
<dbReference type="PANTHER" id="PTHR48090">
    <property type="entry name" value="UNDECAPRENYL-PHOSPHATE 4-DEOXY-4-FORMAMIDO-L-ARABINOSE TRANSFERASE-RELATED"/>
    <property type="match status" value="1"/>
</dbReference>
<dbReference type="InterPro" id="IPR050256">
    <property type="entry name" value="Glycosyltransferase_2"/>
</dbReference>
<dbReference type="SUPFAM" id="SSF53448">
    <property type="entry name" value="Nucleotide-diphospho-sugar transferases"/>
    <property type="match status" value="1"/>
</dbReference>
<dbReference type="GO" id="GO:0016757">
    <property type="term" value="F:glycosyltransferase activity"/>
    <property type="evidence" value="ECO:0007669"/>
    <property type="project" value="UniProtKB-KW"/>
</dbReference>
<sequence>MPARPRLSVVCPAYEEEDVLPRFHAALVPAVEPLAADYDLELLYVDDGSRDRTLDVIRDLAAADPRVRYVSLSRNFGHQAALTAGLDHATGDAVVSLDSDLQHPPALIPVLVAKWRDGFDVVLTIRGDDRRLGWFKRLSSRAFYQVLGRMSSVEVRPAAADFRLLSRRAVDELGRLREAHRYVRGMVQWLGFRVAEVPFEPAARQGGVSKYTLRRMLRFATDGLLSFSPAPARLAAGAGVAITAASWLLCVCAVALLVPLSEPVARVGLVLLTALHLLAACGLGVAAVLGEYAARVYDQAKGRPVYVVKEATAGAGHGVARVRRAAQTKSLRAVGT</sequence>
<evidence type="ECO:0000256" key="6">
    <source>
        <dbReference type="ARBA" id="ARBA00023136"/>
    </source>
</evidence>
<dbReference type="GO" id="GO:0005886">
    <property type="term" value="C:plasma membrane"/>
    <property type="evidence" value="ECO:0007669"/>
    <property type="project" value="TreeGrafter"/>
</dbReference>
<keyword evidence="6 7" id="KW-0472">Membrane</keyword>
<dbReference type="InterPro" id="IPR029044">
    <property type="entry name" value="Nucleotide-diphossugar_trans"/>
</dbReference>
<keyword evidence="2 9" id="KW-0328">Glycosyltransferase</keyword>
<reference evidence="9 10" key="1">
    <citation type="submission" date="2019-02" db="EMBL/GenBank/DDBJ databases">
        <title>Deep-cultivation of Planctomycetes and their phenomic and genomic characterization uncovers novel biology.</title>
        <authorList>
            <person name="Wiegand S."/>
            <person name="Jogler M."/>
            <person name="Boedeker C."/>
            <person name="Pinto D."/>
            <person name="Vollmers J."/>
            <person name="Rivas-Marin E."/>
            <person name="Kohn T."/>
            <person name="Peeters S.H."/>
            <person name="Heuer A."/>
            <person name="Rast P."/>
            <person name="Oberbeckmann S."/>
            <person name="Bunk B."/>
            <person name="Jeske O."/>
            <person name="Meyerdierks A."/>
            <person name="Storesund J.E."/>
            <person name="Kallscheuer N."/>
            <person name="Luecker S."/>
            <person name="Lage O.M."/>
            <person name="Pohl T."/>
            <person name="Merkel B.J."/>
            <person name="Hornburger P."/>
            <person name="Mueller R.-W."/>
            <person name="Bruemmer F."/>
            <person name="Labrenz M."/>
            <person name="Spormann A.M."/>
            <person name="Op den Camp H."/>
            <person name="Overmann J."/>
            <person name="Amann R."/>
            <person name="Jetten M.S.M."/>
            <person name="Mascher T."/>
            <person name="Medema M.H."/>
            <person name="Devos D.P."/>
            <person name="Kaster A.-K."/>
            <person name="Ovreas L."/>
            <person name="Rohde M."/>
            <person name="Galperin M.Y."/>
            <person name="Jogler C."/>
        </authorList>
    </citation>
    <scope>NUCLEOTIDE SEQUENCE [LARGE SCALE GENOMIC DNA]</scope>
    <source>
        <strain evidence="9 10">ETA_A1</strain>
    </source>
</reference>
<proteinExistence type="predicted"/>
<evidence type="ECO:0000256" key="1">
    <source>
        <dbReference type="ARBA" id="ARBA00004141"/>
    </source>
</evidence>
<evidence type="ECO:0000256" key="7">
    <source>
        <dbReference type="SAM" id="Phobius"/>
    </source>
</evidence>
<dbReference type="OrthoDB" id="9807778at2"/>
<dbReference type="Proteomes" id="UP000319576">
    <property type="component" value="Chromosome"/>
</dbReference>
<keyword evidence="3 9" id="KW-0808">Transferase</keyword>
<dbReference type="RefSeq" id="WP_145234765.1">
    <property type="nucleotide sequence ID" value="NZ_CP036273.1"/>
</dbReference>
<evidence type="ECO:0000313" key="10">
    <source>
        <dbReference type="Proteomes" id="UP000319576"/>
    </source>
</evidence>
<name>A0A517XNH7_9BACT</name>
<keyword evidence="4 7" id="KW-0812">Transmembrane</keyword>
<feature type="transmembrane region" description="Helical" evidence="7">
    <location>
        <begin position="234"/>
        <end position="258"/>
    </location>
</feature>
<dbReference type="AlphaFoldDB" id="A0A517XNH7"/>
<evidence type="ECO:0000313" key="9">
    <source>
        <dbReference type="EMBL" id="QDU19058.1"/>
    </source>
</evidence>
<feature type="transmembrane region" description="Helical" evidence="7">
    <location>
        <begin position="264"/>
        <end position="289"/>
    </location>
</feature>
<comment type="subcellular location">
    <subcellularLocation>
        <location evidence="1">Membrane</location>
        <topology evidence="1">Multi-pass membrane protein</topology>
    </subcellularLocation>
</comment>
<dbReference type="EC" id="2.4.-.-" evidence="9"/>
<evidence type="ECO:0000256" key="2">
    <source>
        <dbReference type="ARBA" id="ARBA00022676"/>
    </source>
</evidence>
<dbReference type="Pfam" id="PF00535">
    <property type="entry name" value="Glycos_transf_2"/>
    <property type="match status" value="1"/>
</dbReference>
<protein>
    <submittedName>
        <fullName evidence="9">Glycosyltransferase CsbB</fullName>
        <ecNumber evidence="9">2.4.-.-</ecNumber>
    </submittedName>
</protein>
<accession>A0A517XNH7</accession>
<dbReference type="Gene3D" id="3.90.550.10">
    <property type="entry name" value="Spore Coat Polysaccharide Biosynthesis Protein SpsA, Chain A"/>
    <property type="match status" value="1"/>
</dbReference>
<dbReference type="InterPro" id="IPR001173">
    <property type="entry name" value="Glyco_trans_2-like"/>
</dbReference>
<dbReference type="CDD" id="cd04187">
    <property type="entry name" value="DPM1_like_bac"/>
    <property type="match status" value="1"/>
</dbReference>
<keyword evidence="10" id="KW-1185">Reference proteome</keyword>
<gene>
    <name evidence="9" type="primary">csbB_1</name>
    <name evidence="9" type="ORF">ETAA1_09610</name>
</gene>